<proteinExistence type="predicted"/>
<protein>
    <submittedName>
        <fullName evidence="1">Uncharacterized protein</fullName>
    </submittedName>
</protein>
<name>A0A9X1FXI3_9RHOB</name>
<sequence length="48" mass="5570">MFHAALIARNMVLSICVKVAEDVKDRRAIIDASDHMNPAFRRSDHEYR</sequence>
<accession>A0A9X1FXI3</accession>
<reference evidence="1" key="1">
    <citation type="submission" date="2021-07" db="EMBL/GenBank/DDBJ databases">
        <title>Roseobacter insulae sp. nov., isolated from a tidal flat.</title>
        <authorList>
            <person name="Park S."/>
            <person name="Yoon J.-H."/>
        </authorList>
    </citation>
    <scope>NUCLEOTIDE SEQUENCE</scope>
    <source>
        <strain evidence="1">YSTF-M11</strain>
    </source>
</reference>
<dbReference type="Proteomes" id="UP001138661">
    <property type="component" value="Unassembled WGS sequence"/>
</dbReference>
<dbReference type="RefSeq" id="WP_219504473.1">
    <property type="nucleotide sequence ID" value="NZ_JAHXDN010000004.1"/>
</dbReference>
<organism evidence="1 2">
    <name type="scientific">Roseobacter insulae</name>
    <dbReference type="NCBI Taxonomy" id="2859783"/>
    <lineage>
        <taxon>Bacteria</taxon>
        <taxon>Pseudomonadati</taxon>
        <taxon>Pseudomonadota</taxon>
        <taxon>Alphaproteobacteria</taxon>
        <taxon>Rhodobacterales</taxon>
        <taxon>Roseobacteraceae</taxon>
        <taxon>Roseobacter</taxon>
    </lineage>
</organism>
<dbReference type="EMBL" id="JAHXDN010000004">
    <property type="protein sequence ID" value="MBW4709204.1"/>
    <property type="molecule type" value="Genomic_DNA"/>
</dbReference>
<comment type="caution">
    <text evidence="1">The sequence shown here is derived from an EMBL/GenBank/DDBJ whole genome shotgun (WGS) entry which is preliminary data.</text>
</comment>
<evidence type="ECO:0000313" key="1">
    <source>
        <dbReference type="EMBL" id="MBW4709204.1"/>
    </source>
</evidence>
<keyword evidence="2" id="KW-1185">Reference proteome</keyword>
<evidence type="ECO:0000313" key="2">
    <source>
        <dbReference type="Proteomes" id="UP001138661"/>
    </source>
</evidence>
<gene>
    <name evidence="1" type="ORF">KX928_15540</name>
</gene>
<dbReference type="AlphaFoldDB" id="A0A9X1FXI3"/>